<name>A0A023GAS8_AMBTT</name>
<reference evidence="2" key="1">
    <citation type="submission" date="2014-03" db="EMBL/GenBank/DDBJ databases">
        <title>The sialotranscriptome of Amblyomma triste, Amblyomma parvum and Amblyomma cajennense ticks, uncovered by 454-based RNA-seq.</title>
        <authorList>
            <person name="Garcia G.R."/>
            <person name="Gardinassi L.G."/>
            <person name="Ribeiro J.M."/>
            <person name="Anatriello E."/>
            <person name="Ferreira B.R."/>
            <person name="Moreira H.N."/>
            <person name="Mafra C."/>
            <person name="Olegario M.M."/>
            <person name="Szabo P.J."/>
            <person name="Miranda-Santos I.K."/>
            <person name="Maruyama S.R."/>
        </authorList>
    </citation>
    <scope>NUCLEOTIDE SEQUENCE</scope>
    <source>
        <strain evidence="2">Mato Grasso do Sul</strain>
        <tissue evidence="2">Salivary glands</tissue>
    </source>
</reference>
<proteinExistence type="evidence at transcript level"/>
<dbReference type="InterPro" id="IPR002970">
    <property type="entry name" value="Tick_his-bd"/>
</dbReference>
<feature type="chain" id="PRO_5001517449" evidence="1">
    <location>
        <begin position="20"/>
        <end position="206"/>
    </location>
</feature>
<evidence type="ECO:0000313" key="2">
    <source>
        <dbReference type="EMBL" id="JAC30972.1"/>
    </source>
</evidence>
<dbReference type="GO" id="GO:0043176">
    <property type="term" value="F:amine binding"/>
    <property type="evidence" value="ECO:0007669"/>
    <property type="project" value="InterPro"/>
</dbReference>
<dbReference type="AlphaFoldDB" id="A0A023GAS8"/>
<protein>
    <submittedName>
        <fullName evidence="2">Putative licpodalin-4 1</fullName>
    </submittedName>
</protein>
<sequence>MQCITVVMHVLASIEIALAGPPYEDDPQYYKHQRVADIVSIPQVLLVKRQTAGNVLLPNTRCQAMRRIRRIAENSYLYQIFHSNPDRGNQMISFTTTLTTSLTALHRQANVMAYETVLVTEFKVMFADARNGCFVLVTKTNDLQKGCRILQTPLTVTKPVPMSCLQVYFENCPTESVEIYDILCRSMIIPLLRAGVRRWPVNKKAT</sequence>
<dbReference type="Pfam" id="PF02098">
    <property type="entry name" value="His_binding"/>
    <property type="match status" value="1"/>
</dbReference>
<feature type="signal peptide" evidence="1">
    <location>
        <begin position="1"/>
        <end position="19"/>
    </location>
</feature>
<accession>A0A023GAS8</accession>
<dbReference type="GO" id="GO:0030682">
    <property type="term" value="P:symbiont-mediated perturbation of host defenses"/>
    <property type="evidence" value="ECO:0007669"/>
    <property type="project" value="InterPro"/>
</dbReference>
<feature type="non-terminal residue" evidence="2">
    <location>
        <position position="206"/>
    </location>
</feature>
<dbReference type="Gene3D" id="2.40.128.20">
    <property type="match status" value="1"/>
</dbReference>
<dbReference type="InterPro" id="IPR012674">
    <property type="entry name" value="Calycin"/>
</dbReference>
<dbReference type="SUPFAM" id="SSF50814">
    <property type="entry name" value="Lipocalins"/>
    <property type="match status" value="1"/>
</dbReference>
<keyword evidence="1" id="KW-0732">Signal</keyword>
<dbReference type="EMBL" id="GBBM01004446">
    <property type="protein sequence ID" value="JAC30972.1"/>
    <property type="molecule type" value="mRNA"/>
</dbReference>
<organism evidence="2">
    <name type="scientific">Amblyomma triste</name>
    <name type="common">Neotropical tick</name>
    <dbReference type="NCBI Taxonomy" id="251400"/>
    <lineage>
        <taxon>Eukaryota</taxon>
        <taxon>Metazoa</taxon>
        <taxon>Ecdysozoa</taxon>
        <taxon>Arthropoda</taxon>
        <taxon>Chelicerata</taxon>
        <taxon>Arachnida</taxon>
        <taxon>Acari</taxon>
        <taxon>Parasitiformes</taxon>
        <taxon>Ixodida</taxon>
        <taxon>Ixodoidea</taxon>
        <taxon>Ixodidae</taxon>
        <taxon>Amblyomminae</taxon>
        <taxon>Amblyomma</taxon>
    </lineage>
</organism>
<evidence type="ECO:0000256" key="1">
    <source>
        <dbReference type="SAM" id="SignalP"/>
    </source>
</evidence>